<gene>
    <name evidence="1" type="ORF">GGI15_004748</name>
</gene>
<comment type="caution">
    <text evidence="1">The sequence shown here is derived from an EMBL/GenBank/DDBJ whole genome shotgun (WGS) entry which is preliminary data.</text>
</comment>
<organism evidence="1 2">
    <name type="scientific">Coemansia interrupta</name>
    <dbReference type="NCBI Taxonomy" id="1126814"/>
    <lineage>
        <taxon>Eukaryota</taxon>
        <taxon>Fungi</taxon>
        <taxon>Fungi incertae sedis</taxon>
        <taxon>Zoopagomycota</taxon>
        <taxon>Kickxellomycotina</taxon>
        <taxon>Kickxellomycetes</taxon>
        <taxon>Kickxellales</taxon>
        <taxon>Kickxellaceae</taxon>
        <taxon>Coemansia</taxon>
    </lineage>
</organism>
<protein>
    <recommendedName>
        <fullName evidence="3">LITAF domain-containing protein</fullName>
    </recommendedName>
</protein>
<reference evidence="1" key="1">
    <citation type="submission" date="2022-07" db="EMBL/GenBank/DDBJ databases">
        <title>Phylogenomic reconstructions and comparative analyses of Kickxellomycotina fungi.</title>
        <authorList>
            <person name="Reynolds N.K."/>
            <person name="Stajich J.E."/>
            <person name="Barry K."/>
            <person name="Grigoriev I.V."/>
            <person name="Crous P."/>
            <person name="Smith M.E."/>
        </authorList>
    </citation>
    <scope>NUCLEOTIDE SEQUENCE</scope>
    <source>
        <strain evidence="1">BCRC 34489</strain>
    </source>
</reference>
<dbReference type="OrthoDB" id="5599753at2759"/>
<sequence length="50" mass="5349">MSQMPPGSYVTMEKVPAVINCPRCYAPIITRLKSKATAKTVVVTVASVPN</sequence>
<dbReference type="Proteomes" id="UP001140172">
    <property type="component" value="Unassembled WGS sequence"/>
</dbReference>
<keyword evidence="2" id="KW-1185">Reference proteome</keyword>
<evidence type="ECO:0000313" key="2">
    <source>
        <dbReference type="Proteomes" id="UP001140172"/>
    </source>
</evidence>
<dbReference type="AlphaFoldDB" id="A0A9W8H5R6"/>
<accession>A0A9W8H5R6</accession>
<evidence type="ECO:0008006" key="3">
    <source>
        <dbReference type="Google" id="ProtNLM"/>
    </source>
</evidence>
<evidence type="ECO:0000313" key="1">
    <source>
        <dbReference type="EMBL" id="KAJ2776759.1"/>
    </source>
</evidence>
<name>A0A9W8H5R6_9FUNG</name>
<proteinExistence type="predicted"/>
<dbReference type="EMBL" id="JANBUM010000466">
    <property type="protein sequence ID" value="KAJ2776759.1"/>
    <property type="molecule type" value="Genomic_DNA"/>
</dbReference>